<dbReference type="Pfam" id="PF12146">
    <property type="entry name" value="Hydrolase_4"/>
    <property type="match status" value="1"/>
</dbReference>
<sequence>MLEKKVEFYSDGLTLKGSYYLPDQFHESKQYPAVIINSGYQGFNEFYPKLFAEKLTQKGYLCFGFDYRGFADSEGEKGRVVLEEQVRDIQHAISYISTHENVDENKIGLIGWGMGACNVIHVAAKDKRVKAVAGLNGFYNGERWLKSIHSYVEWAEIEKVLDEDRKVRANEGKSQLAPTFIHYPLDPATKDYVENELSSVYGFGHETQLLFTDSILETNAEDVVEKISPVPVFIGHGKDNLLHPKSESVSLYQRANSPKTFYWIEGKHNDFMFEDHAEFIRLNNKLDEFLQHALKGDLYEKSVSSLT</sequence>
<dbReference type="Proteomes" id="UP001646157">
    <property type="component" value="Unassembled WGS sequence"/>
</dbReference>
<organism evidence="2 3">
    <name type="scientific">Rossellomorea pakistanensis</name>
    <dbReference type="NCBI Taxonomy" id="992288"/>
    <lineage>
        <taxon>Bacteria</taxon>
        <taxon>Bacillati</taxon>
        <taxon>Bacillota</taxon>
        <taxon>Bacilli</taxon>
        <taxon>Bacillales</taxon>
        <taxon>Bacillaceae</taxon>
        <taxon>Rossellomorea</taxon>
    </lineage>
</organism>
<keyword evidence="3" id="KW-1185">Reference proteome</keyword>
<dbReference type="InterPro" id="IPR051411">
    <property type="entry name" value="Polyketide_trans_af380"/>
</dbReference>
<accession>A0ABS2NI64</accession>
<comment type="caution">
    <text evidence="2">The sequence shown here is derived from an EMBL/GenBank/DDBJ whole genome shotgun (WGS) entry which is preliminary data.</text>
</comment>
<name>A0ABS2NI64_9BACI</name>
<reference evidence="2 3" key="1">
    <citation type="submission" date="2021-01" db="EMBL/GenBank/DDBJ databases">
        <title>Genomic Encyclopedia of Type Strains, Phase IV (KMG-IV): sequencing the most valuable type-strain genomes for metagenomic binning, comparative biology and taxonomic classification.</title>
        <authorList>
            <person name="Goeker M."/>
        </authorList>
    </citation>
    <scope>NUCLEOTIDE SEQUENCE [LARGE SCALE GENOMIC DNA]</scope>
    <source>
        <strain evidence="2 3">DSM 24834</strain>
    </source>
</reference>
<dbReference type="Gene3D" id="1.10.10.800">
    <property type="match status" value="1"/>
</dbReference>
<dbReference type="RefSeq" id="WP_205174428.1">
    <property type="nucleotide sequence ID" value="NZ_JAFBDZ010000004.1"/>
</dbReference>
<protein>
    <submittedName>
        <fullName evidence="2">Pimeloyl-ACP methyl ester carboxylesterase</fullName>
    </submittedName>
</protein>
<dbReference type="SUPFAM" id="SSF53474">
    <property type="entry name" value="alpha/beta-Hydrolases"/>
    <property type="match status" value="1"/>
</dbReference>
<dbReference type="EMBL" id="JAFBDZ010000004">
    <property type="protein sequence ID" value="MBM7587231.1"/>
    <property type="molecule type" value="Genomic_DNA"/>
</dbReference>
<feature type="domain" description="Serine aminopeptidase S33" evidence="1">
    <location>
        <begin position="33"/>
        <end position="274"/>
    </location>
</feature>
<proteinExistence type="predicted"/>
<dbReference type="InterPro" id="IPR029058">
    <property type="entry name" value="AB_hydrolase_fold"/>
</dbReference>
<dbReference type="PANTHER" id="PTHR47751:SF2">
    <property type="entry name" value="DLTD N-TERMINAL DOMAIN PROTEIN (AFU_ORTHOLOGUE AFUA_8G00380)-RELATED"/>
    <property type="match status" value="1"/>
</dbReference>
<gene>
    <name evidence="2" type="ORF">JOC86_003804</name>
</gene>
<dbReference type="Gene3D" id="3.40.50.1820">
    <property type="entry name" value="alpha/beta hydrolase"/>
    <property type="match status" value="1"/>
</dbReference>
<dbReference type="InterPro" id="IPR022742">
    <property type="entry name" value="Hydrolase_4"/>
</dbReference>
<evidence type="ECO:0000313" key="3">
    <source>
        <dbReference type="Proteomes" id="UP001646157"/>
    </source>
</evidence>
<dbReference type="PANTHER" id="PTHR47751">
    <property type="entry name" value="SUPERFAMILY HYDROLASE, PUTATIVE (AFU_ORTHOLOGUE AFUA_2G16580)-RELATED"/>
    <property type="match status" value="1"/>
</dbReference>
<evidence type="ECO:0000313" key="2">
    <source>
        <dbReference type="EMBL" id="MBM7587231.1"/>
    </source>
</evidence>
<evidence type="ECO:0000259" key="1">
    <source>
        <dbReference type="Pfam" id="PF12146"/>
    </source>
</evidence>